<sequence>MAVRSAVYRGVTGVCQRGDRAAVAFLSPWCFWPSCPPHRPAGHALPGGARVFSCRDGGDKHRLCIKGRPPHPSGFATRPLPQGRGEAGCLRVLTSP</sequence>
<protein>
    <submittedName>
        <fullName evidence="2">Uncharacterized protein</fullName>
    </submittedName>
</protein>
<name>G4RET8_PELHB</name>
<dbReference type="HOGENOM" id="CLU_2357217_0_0_5"/>
<dbReference type="AlphaFoldDB" id="G4RET8"/>
<accession>G4RET8</accession>
<proteinExistence type="predicted"/>
<dbReference type="EMBL" id="CP003075">
    <property type="protein sequence ID" value="AEQ51909.1"/>
    <property type="molecule type" value="Genomic_DNA"/>
</dbReference>
<evidence type="ECO:0000256" key="1">
    <source>
        <dbReference type="SAM" id="MobiDB-lite"/>
    </source>
</evidence>
<dbReference type="Proteomes" id="UP000008850">
    <property type="component" value="Chromosome"/>
</dbReference>
<dbReference type="STRING" id="1082931.KKY_1898"/>
<gene>
    <name evidence="2" type="ordered locus">KKY_1898</name>
</gene>
<organism evidence="2 3">
    <name type="scientific">Pelagibacterium halotolerans (strain DSM 22347 / JCM 15775 / CGMCC 1.7692 / B2)</name>
    <dbReference type="NCBI Taxonomy" id="1082931"/>
    <lineage>
        <taxon>Bacteria</taxon>
        <taxon>Pseudomonadati</taxon>
        <taxon>Pseudomonadota</taxon>
        <taxon>Alphaproteobacteria</taxon>
        <taxon>Hyphomicrobiales</taxon>
        <taxon>Devosiaceae</taxon>
        <taxon>Pelagibacterium</taxon>
    </lineage>
</organism>
<evidence type="ECO:0000313" key="3">
    <source>
        <dbReference type="Proteomes" id="UP000008850"/>
    </source>
</evidence>
<reference evidence="2 3" key="1">
    <citation type="journal article" date="2012" name="J. Bacteriol.">
        <title>Complete genome sequence of Pelagibacterium halotolerans B2T.</title>
        <authorList>
            <person name="Huo Y.Y."/>
            <person name="Cheng H."/>
            <person name="Han X.F."/>
            <person name="Jiang X.W."/>
            <person name="Sun C."/>
            <person name="Zhang X.Q."/>
            <person name="Zhu X.F."/>
            <person name="Liu Y.F."/>
            <person name="Li P.F."/>
            <person name="Ni P.X."/>
            <person name="Wu M."/>
        </authorList>
    </citation>
    <scope>NUCLEOTIDE SEQUENCE [LARGE SCALE GENOMIC DNA]</scope>
    <source>
        <strain evidence="3">DSM 22347 / JCM 15775 / CGMCC 1.7692 / B2</strain>
    </source>
</reference>
<dbReference type="KEGG" id="phl:KKY_1898"/>
<feature type="region of interest" description="Disordered" evidence="1">
    <location>
        <begin position="65"/>
        <end position="87"/>
    </location>
</feature>
<evidence type="ECO:0000313" key="2">
    <source>
        <dbReference type="EMBL" id="AEQ51909.1"/>
    </source>
</evidence>
<keyword evidence="3" id="KW-1185">Reference proteome</keyword>